<name>A0ABV8KKM3_9ACTN</name>
<evidence type="ECO:0000313" key="2">
    <source>
        <dbReference type="EMBL" id="MFC4106669.1"/>
    </source>
</evidence>
<dbReference type="Proteomes" id="UP001595868">
    <property type="component" value="Unassembled WGS sequence"/>
</dbReference>
<dbReference type="EMBL" id="JBHSBN010000006">
    <property type="protein sequence ID" value="MFC4106669.1"/>
    <property type="molecule type" value="Genomic_DNA"/>
</dbReference>
<evidence type="ECO:0000256" key="1">
    <source>
        <dbReference type="SAM" id="MobiDB-lite"/>
    </source>
</evidence>
<protein>
    <submittedName>
        <fullName evidence="2">Uncharacterized protein</fullName>
    </submittedName>
</protein>
<keyword evidence="3" id="KW-1185">Reference proteome</keyword>
<evidence type="ECO:0000313" key="3">
    <source>
        <dbReference type="Proteomes" id="UP001595868"/>
    </source>
</evidence>
<sequence length="59" mass="6233">MEQHPWHLARGGPGRGRSPGRLGPCRPGRLGLRRPGCGALLRLGRGGPLCRISRRAGAA</sequence>
<gene>
    <name evidence="2" type="ORF">ACFOX0_12060</name>
</gene>
<dbReference type="RefSeq" id="WP_377544810.1">
    <property type="nucleotide sequence ID" value="NZ_JBHSBN010000006.1"/>
</dbReference>
<reference evidence="3" key="1">
    <citation type="journal article" date="2019" name="Int. J. Syst. Evol. Microbiol.">
        <title>The Global Catalogue of Microorganisms (GCM) 10K type strain sequencing project: providing services to taxonomists for standard genome sequencing and annotation.</title>
        <authorList>
            <consortium name="The Broad Institute Genomics Platform"/>
            <consortium name="The Broad Institute Genome Sequencing Center for Infectious Disease"/>
            <person name="Wu L."/>
            <person name="Ma J."/>
        </authorList>
    </citation>
    <scope>NUCLEOTIDE SEQUENCE [LARGE SCALE GENOMIC DNA]</scope>
    <source>
        <strain evidence="3">2902at01</strain>
    </source>
</reference>
<comment type="caution">
    <text evidence="2">The sequence shown here is derived from an EMBL/GenBank/DDBJ whole genome shotgun (WGS) entry which is preliminary data.</text>
</comment>
<feature type="region of interest" description="Disordered" evidence="1">
    <location>
        <begin position="1"/>
        <end position="27"/>
    </location>
</feature>
<accession>A0ABV8KKM3</accession>
<proteinExistence type="predicted"/>
<organism evidence="2 3">
    <name type="scientific">Micromonospora zhanjiangensis</name>
    <dbReference type="NCBI Taxonomy" id="1522057"/>
    <lineage>
        <taxon>Bacteria</taxon>
        <taxon>Bacillati</taxon>
        <taxon>Actinomycetota</taxon>
        <taxon>Actinomycetes</taxon>
        <taxon>Micromonosporales</taxon>
        <taxon>Micromonosporaceae</taxon>
        <taxon>Micromonospora</taxon>
    </lineage>
</organism>